<reference evidence="9" key="1">
    <citation type="journal article" date="2020" name="Stud. Mycol.">
        <title>101 Dothideomycetes genomes: a test case for predicting lifestyles and emergence of pathogens.</title>
        <authorList>
            <person name="Haridas S."/>
            <person name="Albert R."/>
            <person name="Binder M."/>
            <person name="Bloem J."/>
            <person name="Labutti K."/>
            <person name="Salamov A."/>
            <person name="Andreopoulos B."/>
            <person name="Baker S."/>
            <person name="Barry K."/>
            <person name="Bills G."/>
            <person name="Bluhm B."/>
            <person name="Cannon C."/>
            <person name="Castanera R."/>
            <person name="Culley D."/>
            <person name="Daum C."/>
            <person name="Ezra D."/>
            <person name="Gonzalez J."/>
            <person name="Henrissat B."/>
            <person name="Kuo A."/>
            <person name="Liang C."/>
            <person name="Lipzen A."/>
            <person name="Lutzoni F."/>
            <person name="Magnuson J."/>
            <person name="Mondo S."/>
            <person name="Nolan M."/>
            <person name="Ohm R."/>
            <person name="Pangilinan J."/>
            <person name="Park H.-J."/>
            <person name="Ramirez L."/>
            <person name="Alfaro M."/>
            <person name="Sun H."/>
            <person name="Tritt A."/>
            <person name="Yoshinaga Y."/>
            <person name="Zwiers L.-H."/>
            <person name="Turgeon B."/>
            <person name="Goodwin S."/>
            <person name="Spatafora J."/>
            <person name="Crous P."/>
            <person name="Grigoriev I."/>
        </authorList>
    </citation>
    <scope>NUCLEOTIDE SEQUENCE</scope>
    <source>
        <strain evidence="9">ATCC 16933</strain>
    </source>
</reference>
<dbReference type="PANTHER" id="PTHR46206:SF7">
    <property type="entry name" value="P450, PUTATIVE (EUROFUNG)-RELATED"/>
    <property type="match status" value="1"/>
</dbReference>
<evidence type="ECO:0000256" key="4">
    <source>
        <dbReference type="ARBA" id="ARBA00023002"/>
    </source>
</evidence>
<dbReference type="CDD" id="cd11041">
    <property type="entry name" value="CYP503A1-like"/>
    <property type="match status" value="1"/>
</dbReference>
<evidence type="ECO:0000256" key="8">
    <source>
        <dbReference type="SAM" id="Phobius"/>
    </source>
</evidence>
<keyword evidence="4 7" id="KW-0560">Oxidoreductase</keyword>
<dbReference type="PANTHER" id="PTHR46206">
    <property type="entry name" value="CYTOCHROME P450"/>
    <property type="match status" value="1"/>
</dbReference>
<dbReference type="InterPro" id="IPR001128">
    <property type="entry name" value="Cyt_P450"/>
</dbReference>
<dbReference type="GO" id="GO:0020037">
    <property type="term" value="F:heme binding"/>
    <property type="evidence" value="ECO:0007669"/>
    <property type="project" value="InterPro"/>
</dbReference>
<keyword evidence="7" id="KW-0503">Monooxygenase</keyword>
<feature type="binding site" description="axial binding residue" evidence="6">
    <location>
        <position position="461"/>
    </location>
    <ligand>
        <name>heme</name>
        <dbReference type="ChEBI" id="CHEBI:30413"/>
    </ligand>
    <ligandPart>
        <name>Fe</name>
        <dbReference type="ChEBI" id="CHEBI:18248"/>
    </ligandPart>
</feature>
<keyword evidence="3 6" id="KW-0479">Metal-binding</keyword>
<keyword evidence="8" id="KW-0472">Membrane</keyword>
<comment type="similarity">
    <text evidence="2 7">Belongs to the cytochrome P450 family.</text>
</comment>
<dbReference type="InterPro" id="IPR017972">
    <property type="entry name" value="Cyt_P450_CS"/>
</dbReference>
<keyword evidence="6 7" id="KW-0349">Heme</keyword>
<dbReference type="Proteomes" id="UP000799766">
    <property type="component" value="Unassembled WGS sequence"/>
</dbReference>
<evidence type="ECO:0000313" key="9">
    <source>
        <dbReference type="EMBL" id="KAF2452602.1"/>
    </source>
</evidence>
<dbReference type="SUPFAM" id="SSF48264">
    <property type="entry name" value="Cytochrome P450"/>
    <property type="match status" value="1"/>
</dbReference>
<evidence type="ECO:0000313" key="10">
    <source>
        <dbReference type="Proteomes" id="UP000799766"/>
    </source>
</evidence>
<evidence type="ECO:0000256" key="7">
    <source>
        <dbReference type="RuleBase" id="RU000461"/>
    </source>
</evidence>
<keyword evidence="10" id="KW-1185">Reference proteome</keyword>
<dbReference type="Gene3D" id="1.10.630.10">
    <property type="entry name" value="Cytochrome P450"/>
    <property type="match status" value="1"/>
</dbReference>
<evidence type="ECO:0000256" key="3">
    <source>
        <dbReference type="ARBA" id="ARBA00022723"/>
    </source>
</evidence>
<sequence>MASIFLELLTERWPVIAVGALTWLIFTIVQTLFSGATLSQIPIVGLEIGDEEKRRMAYLTSAKKLYTDGYLKFKDGIFRFTTSRTSPVVVAPPRFLGELQKLPDNVLSIGAAIDETMESKYTKIEAQLAIIPSTIKSALTPALVRLNPVIAAETKEAVDSELGRCQNWTELNINHKLLRIVAKVSGRIFIGPELCHSEDYLDAAINYTTDVVEAQQAVQMMKPWQRWLRAPFLPQVKKLNQRLVQADAFLRPVVNARRKAALQPGYEKPDDMLQWLMDSQAKFGQKDDKEYAKIQLILSFAAIHTTTLTATNAFYNLAAMPEVVAELREEVQAALDENNGTFTSSALQSMKKLDSFLKETLRFHPFSFASFQRKVLRQFTLSNGQVIPAGVTIEVPAYPVSFDPNIFPECDRFDPLRFYKLRQIARGANSTGTKAAEAAAQNQFVSVNQSSLTFGYGRHACPGRFFAANEIKMILSVALLGYDVKCAEGSEGRYTNLEFAHMSFPDSSKTLLFKSVA</sequence>
<evidence type="ECO:0000256" key="2">
    <source>
        <dbReference type="ARBA" id="ARBA00010617"/>
    </source>
</evidence>
<keyword evidence="8" id="KW-1133">Transmembrane helix</keyword>
<evidence type="ECO:0000256" key="1">
    <source>
        <dbReference type="ARBA" id="ARBA00001971"/>
    </source>
</evidence>
<organism evidence="9 10">
    <name type="scientific">Lineolata rhizophorae</name>
    <dbReference type="NCBI Taxonomy" id="578093"/>
    <lineage>
        <taxon>Eukaryota</taxon>
        <taxon>Fungi</taxon>
        <taxon>Dikarya</taxon>
        <taxon>Ascomycota</taxon>
        <taxon>Pezizomycotina</taxon>
        <taxon>Dothideomycetes</taxon>
        <taxon>Dothideomycetes incertae sedis</taxon>
        <taxon>Lineolatales</taxon>
        <taxon>Lineolataceae</taxon>
        <taxon>Lineolata</taxon>
    </lineage>
</organism>
<evidence type="ECO:0000256" key="5">
    <source>
        <dbReference type="ARBA" id="ARBA00023004"/>
    </source>
</evidence>
<dbReference type="InterPro" id="IPR036396">
    <property type="entry name" value="Cyt_P450_sf"/>
</dbReference>
<protein>
    <submittedName>
        <fullName evidence="9">Cytochrome P450</fullName>
    </submittedName>
</protein>
<dbReference type="PROSITE" id="PS00086">
    <property type="entry name" value="CYTOCHROME_P450"/>
    <property type="match status" value="1"/>
</dbReference>
<proteinExistence type="inferred from homology"/>
<dbReference type="Pfam" id="PF00067">
    <property type="entry name" value="p450"/>
    <property type="match status" value="1"/>
</dbReference>
<dbReference type="EMBL" id="MU001706">
    <property type="protein sequence ID" value="KAF2452602.1"/>
    <property type="molecule type" value="Genomic_DNA"/>
</dbReference>
<accession>A0A6A6NLI9</accession>
<gene>
    <name evidence="9" type="ORF">BDY21DRAFT_294402</name>
</gene>
<evidence type="ECO:0000256" key="6">
    <source>
        <dbReference type="PIRSR" id="PIRSR602403-1"/>
    </source>
</evidence>
<keyword evidence="5 6" id="KW-0408">Iron</keyword>
<dbReference type="InterPro" id="IPR002403">
    <property type="entry name" value="Cyt_P450_E_grp-IV"/>
</dbReference>
<keyword evidence="8" id="KW-0812">Transmembrane</keyword>
<feature type="transmembrane region" description="Helical" evidence="8">
    <location>
        <begin position="12"/>
        <end position="33"/>
    </location>
</feature>
<dbReference type="GO" id="GO:0005506">
    <property type="term" value="F:iron ion binding"/>
    <property type="evidence" value="ECO:0007669"/>
    <property type="project" value="InterPro"/>
</dbReference>
<dbReference type="PRINTS" id="PR00465">
    <property type="entry name" value="EP450IV"/>
</dbReference>
<dbReference type="PRINTS" id="PR00385">
    <property type="entry name" value="P450"/>
</dbReference>
<name>A0A6A6NLI9_9PEZI</name>
<dbReference type="GO" id="GO:0004497">
    <property type="term" value="F:monooxygenase activity"/>
    <property type="evidence" value="ECO:0007669"/>
    <property type="project" value="UniProtKB-KW"/>
</dbReference>
<comment type="cofactor">
    <cofactor evidence="1 6">
        <name>heme</name>
        <dbReference type="ChEBI" id="CHEBI:30413"/>
    </cofactor>
</comment>
<dbReference type="OrthoDB" id="1844152at2759"/>
<dbReference type="GO" id="GO:0016705">
    <property type="term" value="F:oxidoreductase activity, acting on paired donors, with incorporation or reduction of molecular oxygen"/>
    <property type="evidence" value="ECO:0007669"/>
    <property type="project" value="InterPro"/>
</dbReference>
<dbReference type="AlphaFoldDB" id="A0A6A6NLI9"/>